<dbReference type="Proteomes" id="UP000439903">
    <property type="component" value="Unassembled WGS sequence"/>
</dbReference>
<accession>A0A8H4A5Q9</accession>
<proteinExistence type="predicted"/>
<sequence length="166" mass="19382">MFQGMKVAAKKSSKKDSSKKSNRRKASLEETRGSELTQSFSNKFDNLGIGARTLARIIKNQGEILHQLQELNSKVGRLENRFKEMEEKMDNNFNFTNEKTFKEDTIKGAARILIEKSIYPTKDQIKSEVENYVQANYKDNLRKFTSTQWNSYYMKNFHGPVKTFYL</sequence>
<dbReference type="OrthoDB" id="2408226at2759"/>
<dbReference type="EMBL" id="WTPW01001571">
    <property type="protein sequence ID" value="KAF0428193.1"/>
    <property type="molecule type" value="Genomic_DNA"/>
</dbReference>
<evidence type="ECO:0000256" key="1">
    <source>
        <dbReference type="SAM" id="MobiDB-lite"/>
    </source>
</evidence>
<evidence type="ECO:0000313" key="3">
    <source>
        <dbReference type="Proteomes" id="UP000439903"/>
    </source>
</evidence>
<name>A0A8H4A5Q9_GIGMA</name>
<protein>
    <submittedName>
        <fullName evidence="2">Uncharacterized protein</fullName>
    </submittedName>
</protein>
<feature type="region of interest" description="Disordered" evidence="1">
    <location>
        <begin position="1"/>
        <end position="34"/>
    </location>
</feature>
<reference evidence="2 3" key="1">
    <citation type="journal article" date="2019" name="Environ. Microbiol.">
        <title>At the nexus of three kingdoms: the genome of the mycorrhizal fungus Gigaspora margarita provides insights into plant, endobacterial and fungal interactions.</title>
        <authorList>
            <person name="Venice F."/>
            <person name="Ghignone S."/>
            <person name="Salvioli di Fossalunga A."/>
            <person name="Amselem J."/>
            <person name="Novero M."/>
            <person name="Xianan X."/>
            <person name="Sedzielewska Toro K."/>
            <person name="Morin E."/>
            <person name="Lipzen A."/>
            <person name="Grigoriev I.V."/>
            <person name="Henrissat B."/>
            <person name="Martin F.M."/>
            <person name="Bonfante P."/>
        </authorList>
    </citation>
    <scope>NUCLEOTIDE SEQUENCE [LARGE SCALE GENOMIC DNA]</scope>
    <source>
        <strain evidence="2 3">BEG34</strain>
    </source>
</reference>
<dbReference type="AlphaFoldDB" id="A0A8H4A5Q9"/>
<gene>
    <name evidence="2" type="ORF">F8M41_005912</name>
</gene>
<organism evidence="2 3">
    <name type="scientific">Gigaspora margarita</name>
    <dbReference type="NCBI Taxonomy" id="4874"/>
    <lineage>
        <taxon>Eukaryota</taxon>
        <taxon>Fungi</taxon>
        <taxon>Fungi incertae sedis</taxon>
        <taxon>Mucoromycota</taxon>
        <taxon>Glomeromycotina</taxon>
        <taxon>Glomeromycetes</taxon>
        <taxon>Diversisporales</taxon>
        <taxon>Gigasporaceae</taxon>
        <taxon>Gigaspora</taxon>
    </lineage>
</organism>
<evidence type="ECO:0000313" key="2">
    <source>
        <dbReference type="EMBL" id="KAF0428193.1"/>
    </source>
</evidence>
<keyword evidence="3" id="KW-1185">Reference proteome</keyword>
<comment type="caution">
    <text evidence="2">The sequence shown here is derived from an EMBL/GenBank/DDBJ whole genome shotgun (WGS) entry which is preliminary data.</text>
</comment>